<dbReference type="PANTHER" id="PTHR30283">
    <property type="entry name" value="PEROXIDE STRESS RESPONSE PROTEIN YAAA"/>
    <property type="match status" value="1"/>
</dbReference>
<dbReference type="STRING" id="1121325.SAMN04515677_10221"/>
<dbReference type="PANTHER" id="PTHR30283:SF4">
    <property type="entry name" value="PEROXIDE STRESS RESISTANCE PROTEIN YAAA"/>
    <property type="match status" value="1"/>
</dbReference>
<protein>
    <recommendedName>
        <fullName evidence="1">UPF0246 protein SAMN04515677_10221</fullName>
    </recommendedName>
</protein>
<evidence type="ECO:0000256" key="1">
    <source>
        <dbReference type="HAMAP-Rule" id="MF_00652"/>
    </source>
</evidence>
<dbReference type="AlphaFoldDB" id="A0A1G9K6T1"/>
<dbReference type="NCBIfam" id="NF002542">
    <property type="entry name" value="PRK02101.1-3"/>
    <property type="match status" value="1"/>
</dbReference>
<sequence>MITIISPTTTMNFDKNINLNKHSTPFFANDANYLMSILKTLSIEEVSGLMNLSDDLSNLNFNRYKNFGNQNNKKCQSLFAFDGEVFSCMNANDFNDDEIEFANKHFKIISGLYGVLSPLDLIEPYRLEMKAKLNNKYGKDLYKFWKCKITEFLINELDKQKNKILVNLASSEYLKCVDLKKLGDFKFIDIVFKEYDASKDMYKVKGLYAKKARGYMVSYIVKNKIDNANDLMKFDLEGYKFNKDLSNNNSFVFTR</sequence>
<dbReference type="EMBL" id="FNGW01000002">
    <property type="protein sequence ID" value="SDL45236.1"/>
    <property type="molecule type" value="Genomic_DNA"/>
</dbReference>
<dbReference type="Proteomes" id="UP000199068">
    <property type="component" value="Unassembled WGS sequence"/>
</dbReference>
<evidence type="ECO:0000313" key="2">
    <source>
        <dbReference type="EMBL" id="SDL45236.1"/>
    </source>
</evidence>
<comment type="similarity">
    <text evidence="1">Belongs to the UPF0246 family.</text>
</comment>
<evidence type="ECO:0000313" key="3">
    <source>
        <dbReference type="Proteomes" id="UP000199068"/>
    </source>
</evidence>
<keyword evidence="3" id="KW-1185">Reference proteome</keyword>
<accession>A0A1G9K6T1</accession>
<name>A0A1G9K6T1_9FIRM</name>
<reference evidence="2 3" key="1">
    <citation type="submission" date="2016-10" db="EMBL/GenBank/DDBJ databases">
        <authorList>
            <person name="de Groot N.N."/>
        </authorList>
    </citation>
    <scope>NUCLEOTIDE SEQUENCE [LARGE SCALE GENOMIC DNA]</scope>
    <source>
        <strain evidence="2 3">DSM 797</strain>
    </source>
</reference>
<gene>
    <name evidence="2" type="ORF">SAMN04515677_10221</name>
</gene>
<dbReference type="GO" id="GO:0005829">
    <property type="term" value="C:cytosol"/>
    <property type="evidence" value="ECO:0007669"/>
    <property type="project" value="TreeGrafter"/>
</dbReference>
<dbReference type="RefSeq" id="WP_092722891.1">
    <property type="nucleotide sequence ID" value="NZ_FNGW01000002.1"/>
</dbReference>
<proteinExistence type="inferred from homology"/>
<dbReference type="GO" id="GO:0033194">
    <property type="term" value="P:response to hydroperoxide"/>
    <property type="evidence" value="ECO:0007669"/>
    <property type="project" value="TreeGrafter"/>
</dbReference>
<dbReference type="HAMAP" id="MF_00652">
    <property type="entry name" value="UPF0246"/>
    <property type="match status" value="1"/>
</dbReference>
<dbReference type="Pfam" id="PF03883">
    <property type="entry name" value="H2O2_YaaD"/>
    <property type="match status" value="1"/>
</dbReference>
<organism evidence="2 3">
    <name type="scientific">Romboutsia lituseburensis DSM 797</name>
    <dbReference type="NCBI Taxonomy" id="1121325"/>
    <lineage>
        <taxon>Bacteria</taxon>
        <taxon>Bacillati</taxon>
        <taxon>Bacillota</taxon>
        <taxon>Clostridia</taxon>
        <taxon>Peptostreptococcales</taxon>
        <taxon>Peptostreptococcaceae</taxon>
        <taxon>Romboutsia</taxon>
    </lineage>
</organism>
<dbReference type="InterPro" id="IPR005583">
    <property type="entry name" value="YaaA"/>
</dbReference>